<reference evidence="10 11" key="1">
    <citation type="submission" date="2019-06" db="EMBL/GenBank/DDBJ databases">
        <title>Description of Kitasatospora acidophila sp. nov. isolated from pine grove soil, and reclassification of Streptomyces novaecaesareae to Kitasatospora novaeceasareae comb. nov.</title>
        <authorList>
            <person name="Kim M.J."/>
        </authorList>
    </citation>
    <scope>NUCLEOTIDE SEQUENCE [LARGE SCALE GENOMIC DNA]</scope>
    <source>
        <strain evidence="10 11">MMS16-CNU292</strain>
    </source>
</reference>
<dbReference type="GO" id="GO:0005886">
    <property type="term" value="C:plasma membrane"/>
    <property type="evidence" value="ECO:0007669"/>
    <property type="project" value="UniProtKB-SubCell"/>
</dbReference>
<sequence>MYRIALRNVLAHKGRLLMTALAVLLSTAFVAGTMIFADSVGASFKNSISVSYTGIAVQVTDTATGPGSGPKDRIGATAPLTDATLRALADLPGTATARGIVTGFAGLADPHGGLIGRRGDTYGTNWSPGPGGLDARYPMLQGAGPTDAHGIAIDRTTAAKQHFKVGDTLRLAVTGPVTQVTVTGIFSTDDPEVTAGGSLVLLDTGTAQLYYGQPGRYGAIALTAKPGISEDQLAAQAARAVPHGRNIKTETVSQLRSDQSTLVEKASKTLEIVLLCFAGIALFVGIFLIANTFSMLIAQRTRELALLRALGASRRQVRRSVLIEALLVGGATSALGLLLGIGVGSVGSWGSQVMTGTLVVSPTTVLTTLLTGVLVTVVSALLPAVRASRVAPVAALNGIEAPATQRSLVLRNGVGLALAGLGLTALLLGSAWHGRNALYLVALGAVVLMIGVLVLTPLLSRPAIALVGPLCGRLFGISGRLARRNAVRNPRRTAATASALTIGIALISGLTVIGGSMTSAIDQQVTEGMRADYRVNASFGQPLSPAALAAVASAPGVAATEPLDAEMLKLPGGGSDPLAVTGVDPAGLDRQMVPKMVSGSTAALGQGQLLVEQASASRSGWTVGSSLHVVYPDGTPGELTIGGIYRTSDLEGPSLVSEAVLSPHLAQPSYAAVLVRGTGGATAQLQQALRDATGDNPLIQVQSRHDLQEAYASRMSLLIDVMYGLLGMAVVIAVLGVVNTLTMSVFERRREIGLLRAVGLDRRGIRRMLRLESVAIGTFGAVLGITMGVLMAWVVVRMSKDAVSDLTTVVPYGRLAAYVLGAGAVSLLAALWPARQATRPSVLDGIATD</sequence>
<dbReference type="InterPro" id="IPR003838">
    <property type="entry name" value="ABC3_permease_C"/>
</dbReference>
<keyword evidence="3 7" id="KW-0812">Transmembrane</keyword>
<feature type="transmembrane region" description="Helical" evidence="7">
    <location>
        <begin position="272"/>
        <end position="298"/>
    </location>
</feature>
<evidence type="ECO:0000256" key="3">
    <source>
        <dbReference type="ARBA" id="ARBA00022692"/>
    </source>
</evidence>
<comment type="subcellular location">
    <subcellularLocation>
        <location evidence="1">Cell membrane</location>
        <topology evidence="1">Multi-pass membrane protein</topology>
    </subcellularLocation>
</comment>
<dbReference type="RefSeq" id="WP_141636493.1">
    <property type="nucleotide sequence ID" value="NZ_VIGB01000003.1"/>
</dbReference>
<accession>A0A540WAI9</accession>
<evidence type="ECO:0000256" key="5">
    <source>
        <dbReference type="ARBA" id="ARBA00023136"/>
    </source>
</evidence>
<dbReference type="GO" id="GO:0022857">
    <property type="term" value="F:transmembrane transporter activity"/>
    <property type="evidence" value="ECO:0007669"/>
    <property type="project" value="TreeGrafter"/>
</dbReference>
<dbReference type="PANTHER" id="PTHR30572:SF4">
    <property type="entry name" value="ABC TRANSPORTER PERMEASE YTRF"/>
    <property type="match status" value="1"/>
</dbReference>
<dbReference type="AlphaFoldDB" id="A0A540WAI9"/>
<feature type="domain" description="ABC3 transporter permease C-terminal" evidence="8">
    <location>
        <begin position="276"/>
        <end position="390"/>
    </location>
</feature>
<evidence type="ECO:0000256" key="1">
    <source>
        <dbReference type="ARBA" id="ARBA00004651"/>
    </source>
</evidence>
<evidence type="ECO:0000256" key="7">
    <source>
        <dbReference type="SAM" id="Phobius"/>
    </source>
</evidence>
<comment type="caution">
    <text evidence="10">The sequence shown here is derived from an EMBL/GenBank/DDBJ whole genome shotgun (WGS) entry which is preliminary data.</text>
</comment>
<dbReference type="InterPro" id="IPR050250">
    <property type="entry name" value="Macrolide_Exporter_MacB"/>
</dbReference>
<feature type="transmembrane region" description="Helical" evidence="7">
    <location>
        <begin position="414"/>
        <end position="432"/>
    </location>
</feature>
<dbReference type="Pfam" id="PF02687">
    <property type="entry name" value="FtsX"/>
    <property type="match status" value="2"/>
</dbReference>
<protein>
    <submittedName>
        <fullName evidence="10">FtsX-like permease family protein</fullName>
    </submittedName>
</protein>
<feature type="transmembrane region" description="Helical" evidence="7">
    <location>
        <begin position="815"/>
        <end position="834"/>
    </location>
</feature>
<organism evidence="10 11">
    <name type="scientific">Kitasatospora acidiphila</name>
    <dbReference type="NCBI Taxonomy" id="2567942"/>
    <lineage>
        <taxon>Bacteria</taxon>
        <taxon>Bacillati</taxon>
        <taxon>Actinomycetota</taxon>
        <taxon>Actinomycetes</taxon>
        <taxon>Kitasatosporales</taxon>
        <taxon>Streptomycetaceae</taxon>
        <taxon>Kitasatospora</taxon>
    </lineage>
</organism>
<gene>
    <name evidence="10" type="ORF">E6W39_32290</name>
</gene>
<evidence type="ECO:0000313" key="11">
    <source>
        <dbReference type="Proteomes" id="UP000319103"/>
    </source>
</evidence>
<feature type="transmembrane region" description="Helical" evidence="7">
    <location>
        <begin position="363"/>
        <end position="382"/>
    </location>
</feature>
<feature type="domain" description="MacB-like periplasmic core" evidence="9">
    <location>
        <begin position="17"/>
        <end position="238"/>
    </location>
</feature>
<dbReference type="OrthoDB" id="9780560at2"/>
<name>A0A540WAI9_9ACTN</name>
<dbReference type="EMBL" id="VIGB01000003">
    <property type="protein sequence ID" value="TQF06045.1"/>
    <property type="molecule type" value="Genomic_DNA"/>
</dbReference>
<evidence type="ECO:0000256" key="4">
    <source>
        <dbReference type="ARBA" id="ARBA00022989"/>
    </source>
</evidence>
<evidence type="ECO:0000313" key="10">
    <source>
        <dbReference type="EMBL" id="TQF06045.1"/>
    </source>
</evidence>
<feature type="transmembrane region" description="Helical" evidence="7">
    <location>
        <begin position="438"/>
        <end position="459"/>
    </location>
</feature>
<evidence type="ECO:0000259" key="8">
    <source>
        <dbReference type="Pfam" id="PF02687"/>
    </source>
</evidence>
<comment type="similarity">
    <text evidence="6">Belongs to the ABC-4 integral membrane protein family.</text>
</comment>
<keyword evidence="4 7" id="KW-1133">Transmembrane helix</keyword>
<keyword evidence="11" id="KW-1185">Reference proteome</keyword>
<dbReference type="PANTHER" id="PTHR30572">
    <property type="entry name" value="MEMBRANE COMPONENT OF TRANSPORTER-RELATED"/>
    <property type="match status" value="1"/>
</dbReference>
<feature type="transmembrane region" description="Helical" evidence="7">
    <location>
        <begin position="721"/>
        <end position="746"/>
    </location>
</feature>
<dbReference type="InterPro" id="IPR025857">
    <property type="entry name" value="MacB_PCD"/>
</dbReference>
<evidence type="ECO:0000256" key="2">
    <source>
        <dbReference type="ARBA" id="ARBA00022475"/>
    </source>
</evidence>
<dbReference type="Pfam" id="PF12704">
    <property type="entry name" value="MacB_PCD"/>
    <property type="match status" value="2"/>
</dbReference>
<proteinExistence type="inferred from homology"/>
<keyword evidence="5 7" id="KW-0472">Membrane</keyword>
<feature type="domain" description="ABC3 transporter permease C-terminal" evidence="8">
    <location>
        <begin position="725"/>
        <end position="840"/>
    </location>
</feature>
<evidence type="ECO:0000256" key="6">
    <source>
        <dbReference type="ARBA" id="ARBA00038076"/>
    </source>
</evidence>
<evidence type="ECO:0000259" key="9">
    <source>
        <dbReference type="Pfam" id="PF12704"/>
    </source>
</evidence>
<feature type="transmembrane region" description="Helical" evidence="7">
    <location>
        <begin position="321"/>
        <end position="343"/>
    </location>
</feature>
<feature type="transmembrane region" description="Helical" evidence="7">
    <location>
        <begin position="773"/>
        <end position="795"/>
    </location>
</feature>
<feature type="domain" description="MacB-like periplasmic core" evidence="9">
    <location>
        <begin position="493"/>
        <end position="691"/>
    </location>
</feature>
<feature type="transmembrane region" description="Helical" evidence="7">
    <location>
        <begin position="493"/>
        <end position="514"/>
    </location>
</feature>
<keyword evidence="2" id="KW-1003">Cell membrane</keyword>
<dbReference type="Proteomes" id="UP000319103">
    <property type="component" value="Unassembled WGS sequence"/>
</dbReference>